<keyword evidence="1" id="KW-0812">Transmembrane</keyword>
<accession>A0A941E557</accession>
<evidence type="ECO:0000256" key="1">
    <source>
        <dbReference type="SAM" id="Phobius"/>
    </source>
</evidence>
<dbReference type="AlphaFoldDB" id="A0A941E557"/>
<sequence length="63" mass="7283">MNTNTPRFSTLNAPINDPLLQHSLMILGDLLYYLAVVHHPIAAHDLMGVFYFLLPYFCYTEQQ</sequence>
<organism evidence="2 3">
    <name type="scientific">Undibacterium fentianense</name>
    <dbReference type="NCBI Taxonomy" id="2828728"/>
    <lineage>
        <taxon>Bacteria</taxon>
        <taxon>Pseudomonadati</taxon>
        <taxon>Pseudomonadota</taxon>
        <taxon>Betaproteobacteria</taxon>
        <taxon>Burkholderiales</taxon>
        <taxon>Oxalobacteraceae</taxon>
        <taxon>Undibacterium</taxon>
    </lineage>
</organism>
<feature type="transmembrane region" description="Helical" evidence="1">
    <location>
        <begin position="30"/>
        <end position="54"/>
    </location>
</feature>
<evidence type="ECO:0000313" key="3">
    <source>
        <dbReference type="Proteomes" id="UP000678545"/>
    </source>
</evidence>
<reference evidence="2" key="1">
    <citation type="submission" date="2021-04" db="EMBL/GenBank/DDBJ databases">
        <title>novel species isolated from subtropical streams in China.</title>
        <authorList>
            <person name="Lu H."/>
        </authorList>
    </citation>
    <scope>NUCLEOTIDE SEQUENCE</scope>
    <source>
        <strain evidence="2">FT137W</strain>
    </source>
</reference>
<protein>
    <submittedName>
        <fullName evidence="2">Uncharacterized protein</fullName>
    </submittedName>
</protein>
<keyword evidence="1" id="KW-0472">Membrane</keyword>
<keyword evidence="1" id="KW-1133">Transmembrane helix</keyword>
<dbReference type="Proteomes" id="UP000678545">
    <property type="component" value="Unassembled WGS sequence"/>
</dbReference>
<keyword evidence="3" id="KW-1185">Reference proteome</keyword>
<comment type="caution">
    <text evidence="2">The sequence shown here is derived from an EMBL/GenBank/DDBJ whole genome shotgun (WGS) entry which is preliminary data.</text>
</comment>
<proteinExistence type="predicted"/>
<evidence type="ECO:0000313" key="2">
    <source>
        <dbReference type="EMBL" id="MBR7801771.1"/>
    </source>
</evidence>
<gene>
    <name evidence="2" type="ORF">KDM90_17295</name>
</gene>
<dbReference type="EMBL" id="JAGSPJ010000008">
    <property type="protein sequence ID" value="MBR7801771.1"/>
    <property type="molecule type" value="Genomic_DNA"/>
</dbReference>
<name>A0A941E557_9BURK</name>
<dbReference type="RefSeq" id="WP_212676870.1">
    <property type="nucleotide sequence ID" value="NZ_JAGSPJ010000008.1"/>
</dbReference>